<accession>A0A9D4BZ89</accession>
<comment type="caution">
    <text evidence="1">The sequence shown here is derived from an EMBL/GenBank/DDBJ whole genome shotgun (WGS) entry which is preliminary data.</text>
</comment>
<dbReference type="AlphaFoldDB" id="A0A9D4BZ89"/>
<proteinExistence type="predicted"/>
<organism evidence="1 2">
    <name type="scientific">Dreissena polymorpha</name>
    <name type="common">Zebra mussel</name>
    <name type="synonym">Mytilus polymorpha</name>
    <dbReference type="NCBI Taxonomy" id="45954"/>
    <lineage>
        <taxon>Eukaryota</taxon>
        <taxon>Metazoa</taxon>
        <taxon>Spiralia</taxon>
        <taxon>Lophotrochozoa</taxon>
        <taxon>Mollusca</taxon>
        <taxon>Bivalvia</taxon>
        <taxon>Autobranchia</taxon>
        <taxon>Heteroconchia</taxon>
        <taxon>Euheterodonta</taxon>
        <taxon>Imparidentia</taxon>
        <taxon>Neoheterodontei</taxon>
        <taxon>Myida</taxon>
        <taxon>Dreissenoidea</taxon>
        <taxon>Dreissenidae</taxon>
        <taxon>Dreissena</taxon>
    </lineage>
</organism>
<dbReference type="Proteomes" id="UP000828390">
    <property type="component" value="Unassembled WGS sequence"/>
</dbReference>
<name>A0A9D4BZ89_DREPO</name>
<dbReference type="EMBL" id="JAIWYP010000014">
    <property type="protein sequence ID" value="KAH3713762.1"/>
    <property type="molecule type" value="Genomic_DNA"/>
</dbReference>
<reference evidence="1" key="2">
    <citation type="submission" date="2020-11" db="EMBL/GenBank/DDBJ databases">
        <authorList>
            <person name="McCartney M.A."/>
            <person name="Auch B."/>
            <person name="Kono T."/>
            <person name="Mallez S."/>
            <person name="Becker A."/>
            <person name="Gohl D.M."/>
            <person name="Silverstein K.A.T."/>
            <person name="Koren S."/>
            <person name="Bechman K.B."/>
            <person name="Herman A."/>
            <person name="Abrahante J.E."/>
            <person name="Garbe J."/>
        </authorList>
    </citation>
    <scope>NUCLEOTIDE SEQUENCE</scope>
    <source>
        <strain evidence="1">Duluth1</strain>
        <tissue evidence="1">Whole animal</tissue>
    </source>
</reference>
<reference evidence="1" key="1">
    <citation type="journal article" date="2019" name="bioRxiv">
        <title>The Genome of the Zebra Mussel, Dreissena polymorpha: A Resource for Invasive Species Research.</title>
        <authorList>
            <person name="McCartney M.A."/>
            <person name="Auch B."/>
            <person name="Kono T."/>
            <person name="Mallez S."/>
            <person name="Zhang Y."/>
            <person name="Obille A."/>
            <person name="Becker A."/>
            <person name="Abrahante J.E."/>
            <person name="Garbe J."/>
            <person name="Badalamenti J.P."/>
            <person name="Herman A."/>
            <person name="Mangelson H."/>
            <person name="Liachko I."/>
            <person name="Sullivan S."/>
            <person name="Sone E.D."/>
            <person name="Koren S."/>
            <person name="Silverstein K.A.T."/>
            <person name="Beckman K.B."/>
            <person name="Gohl D.M."/>
        </authorList>
    </citation>
    <scope>NUCLEOTIDE SEQUENCE</scope>
    <source>
        <strain evidence="1">Duluth1</strain>
        <tissue evidence="1">Whole animal</tissue>
    </source>
</reference>
<evidence type="ECO:0000313" key="1">
    <source>
        <dbReference type="EMBL" id="KAH3713762.1"/>
    </source>
</evidence>
<keyword evidence="2" id="KW-1185">Reference proteome</keyword>
<evidence type="ECO:0000313" key="2">
    <source>
        <dbReference type="Proteomes" id="UP000828390"/>
    </source>
</evidence>
<protein>
    <submittedName>
        <fullName evidence="1">Uncharacterized protein</fullName>
    </submittedName>
</protein>
<gene>
    <name evidence="1" type="ORF">DPMN_073564</name>
</gene>
<sequence>MIQARIQDPFLRTHPQPQTAALQGSAFNVLSSYTMITTPIQKDLHDRRLIELNKEMVES</sequence>